<evidence type="ECO:0000256" key="2">
    <source>
        <dbReference type="SAM" id="SignalP"/>
    </source>
</evidence>
<dbReference type="Proteomes" id="UP001549143">
    <property type="component" value="Unassembled WGS sequence"/>
</dbReference>
<sequence>MIVMRWKTPALLGVAGSLMLLAGCSQTTQSLALHDKTETSPSKTYSYRYTQKDRECLQRAIFFEANRSSREGMVGVGTVVMNRLKSGKHGDTICQVVGAPRQFAPGVLTRKMNSKALPDVVAAADAVLKGERHPKMKNAMFFHTAGLKFKYNNMHYVAVAGGNAFYEKRGRNFEPLPPDSEFRVAAATPEAINPPAAIAAKKEEPVAASVAVASVAPAPQSPGPVPDTDAIMTASVAGAAQPVMAFEQTPQDTSAVGSLIASQSRPSPAY</sequence>
<keyword evidence="2" id="KW-0732">Signal</keyword>
<evidence type="ECO:0000259" key="3">
    <source>
        <dbReference type="Pfam" id="PF07486"/>
    </source>
</evidence>
<dbReference type="EMBL" id="JBEPMN010000009">
    <property type="protein sequence ID" value="MET3662171.1"/>
    <property type="molecule type" value="Genomic_DNA"/>
</dbReference>
<dbReference type="InterPro" id="IPR042047">
    <property type="entry name" value="SleB_dom1"/>
</dbReference>
<feature type="chain" id="PRO_5045295690" evidence="2">
    <location>
        <begin position="23"/>
        <end position="270"/>
    </location>
</feature>
<dbReference type="Pfam" id="PF07486">
    <property type="entry name" value="Hydrolase_2"/>
    <property type="match status" value="1"/>
</dbReference>
<dbReference type="RefSeq" id="WP_378226366.1">
    <property type="nucleotide sequence ID" value="NZ_JBEPMN010000009.1"/>
</dbReference>
<organism evidence="4 5">
    <name type="scientific">Aquamicrobium ahrensii</name>
    <dbReference type="NCBI Taxonomy" id="469551"/>
    <lineage>
        <taxon>Bacteria</taxon>
        <taxon>Pseudomonadati</taxon>
        <taxon>Pseudomonadota</taxon>
        <taxon>Alphaproteobacteria</taxon>
        <taxon>Hyphomicrobiales</taxon>
        <taxon>Phyllobacteriaceae</taxon>
        <taxon>Aquamicrobium</taxon>
    </lineage>
</organism>
<feature type="signal peptide" evidence="2">
    <location>
        <begin position="1"/>
        <end position="22"/>
    </location>
</feature>
<keyword evidence="5" id="KW-1185">Reference proteome</keyword>
<feature type="domain" description="Cell wall hydrolase SleB" evidence="3">
    <location>
        <begin position="69"/>
        <end position="166"/>
    </location>
</feature>
<evidence type="ECO:0000313" key="4">
    <source>
        <dbReference type="EMBL" id="MET3662171.1"/>
    </source>
</evidence>
<gene>
    <name evidence="4" type="ORF">ABID44_002505</name>
</gene>
<name>A0ABV2KM60_9HYPH</name>
<dbReference type="PROSITE" id="PS51257">
    <property type="entry name" value="PROKAR_LIPOPROTEIN"/>
    <property type="match status" value="1"/>
</dbReference>
<protein>
    <submittedName>
        <fullName evidence="4">Spore germination cell wall hydrolase CwlJ-like protein</fullName>
    </submittedName>
</protein>
<evidence type="ECO:0000313" key="5">
    <source>
        <dbReference type="Proteomes" id="UP001549143"/>
    </source>
</evidence>
<evidence type="ECO:0000256" key="1">
    <source>
        <dbReference type="SAM" id="MobiDB-lite"/>
    </source>
</evidence>
<comment type="caution">
    <text evidence="4">The sequence shown here is derived from an EMBL/GenBank/DDBJ whole genome shotgun (WGS) entry which is preliminary data.</text>
</comment>
<proteinExistence type="predicted"/>
<dbReference type="Gene3D" id="1.10.10.2520">
    <property type="entry name" value="Cell wall hydrolase SleB, domain 1"/>
    <property type="match status" value="1"/>
</dbReference>
<feature type="region of interest" description="Disordered" evidence="1">
    <location>
        <begin position="248"/>
        <end position="270"/>
    </location>
</feature>
<dbReference type="InterPro" id="IPR011105">
    <property type="entry name" value="Cell_wall_hydrolase_SleB"/>
</dbReference>
<reference evidence="4 5" key="1">
    <citation type="submission" date="2024-06" db="EMBL/GenBank/DDBJ databases">
        <title>Genomic Encyclopedia of Type Strains, Phase IV (KMG-IV): sequencing the most valuable type-strain genomes for metagenomic binning, comparative biology and taxonomic classification.</title>
        <authorList>
            <person name="Goeker M."/>
        </authorList>
    </citation>
    <scope>NUCLEOTIDE SEQUENCE [LARGE SCALE GENOMIC DNA]</scope>
    <source>
        <strain evidence="4 5">DSM 19730</strain>
    </source>
</reference>
<accession>A0ABV2KM60</accession>